<name>A0A0P1E8I4_9RHOB</name>
<evidence type="ECO:0000313" key="3">
    <source>
        <dbReference type="Proteomes" id="UP000050786"/>
    </source>
</evidence>
<protein>
    <submittedName>
        <fullName evidence="2">Uncharacterized protein</fullName>
    </submittedName>
</protein>
<accession>A0A0P1E8I4</accession>
<sequence length="115" mass="13345">MLVEHIRIPLPSGVARNDGFALELLQLQRGPLGQPMRSGHNSGKPFNTENQSPEIRRNRRVHIKNEPDIYLTFLHFFNLFKRAGETYVNLYLRVFGPKVFQHVGQSTQDRKIHVI</sequence>
<evidence type="ECO:0000313" key="2">
    <source>
        <dbReference type="EMBL" id="CUH44601.1"/>
    </source>
</evidence>
<dbReference type="Proteomes" id="UP000050786">
    <property type="component" value="Unassembled WGS sequence"/>
</dbReference>
<feature type="compositionally biased region" description="Polar residues" evidence="1">
    <location>
        <begin position="39"/>
        <end position="53"/>
    </location>
</feature>
<feature type="region of interest" description="Disordered" evidence="1">
    <location>
        <begin position="34"/>
        <end position="58"/>
    </location>
</feature>
<organism evidence="2 3">
    <name type="scientific">Ruegeria atlantica</name>
    <dbReference type="NCBI Taxonomy" id="81569"/>
    <lineage>
        <taxon>Bacteria</taxon>
        <taxon>Pseudomonadati</taxon>
        <taxon>Pseudomonadota</taxon>
        <taxon>Alphaproteobacteria</taxon>
        <taxon>Rhodobacterales</taxon>
        <taxon>Roseobacteraceae</taxon>
        <taxon>Ruegeria</taxon>
    </lineage>
</organism>
<proteinExistence type="predicted"/>
<dbReference type="EMBL" id="CYPS01000052">
    <property type="protein sequence ID" value="CUH44601.1"/>
    <property type="molecule type" value="Genomic_DNA"/>
</dbReference>
<dbReference type="AlphaFoldDB" id="A0A0P1E8I4"/>
<gene>
    <name evidence="2" type="ORF">RUM4293_03507</name>
</gene>
<evidence type="ECO:0000256" key="1">
    <source>
        <dbReference type="SAM" id="MobiDB-lite"/>
    </source>
</evidence>
<reference evidence="3" key="1">
    <citation type="submission" date="2015-09" db="EMBL/GenBank/DDBJ databases">
        <authorList>
            <person name="Rodrigo-Torres L."/>
            <person name="Arahal D.R."/>
        </authorList>
    </citation>
    <scope>NUCLEOTIDE SEQUENCE [LARGE SCALE GENOMIC DNA]</scope>
    <source>
        <strain evidence="3">CECT 4293</strain>
    </source>
</reference>
<keyword evidence="3" id="KW-1185">Reference proteome</keyword>